<dbReference type="OrthoDB" id="9796554at2"/>
<dbReference type="Proteomes" id="UP000194841">
    <property type="component" value="Unassembled WGS sequence"/>
</dbReference>
<proteinExistence type="predicted"/>
<dbReference type="GO" id="GO:0016491">
    <property type="term" value="F:oxidoreductase activity"/>
    <property type="evidence" value="ECO:0007669"/>
    <property type="project" value="InterPro"/>
</dbReference>
<feature type="transmembrane region" description="Helical" evidence="1">
    <location>
        <begin position="12"/>
        <end position="33"/>
    </location>
</feature>
<dbReference type="PANTHER" id="PTHR42852:SF17">
    <property type="entry name" value="THIOREDOXIN-LIKE PROTEIN HI_1115"/>
    <property type="match status" value="1"/>
</dbReference>
<dbReference type="RefSeq" id="WP_086743783.1">
    <property type="nucleotide sequence ID" value="NZ_MWPV01000002.1"/>
</dbReference>
<sequence>MTLRKKNSLSPTFKKILSGLGQCLIGVIIYYAISSYQQRHLITTGTLAPSFHLPQLQQTRWFDSKELAEKTSIIYFFAPWCQVCKLSASNLNTLDNQKLNVIMIALDYQHTEEVSQFVEKLDLSMPILLGNNTLKQQFNISAYPTYYVLDKEQRIIGHSMGYSTELGLKLRSLQ</sequence>
<evidence type="ECO:0000256" key="1">
    <source>
        <dbReference type="SAM" id="Phobius"/>
    </source>
</evidence>
<dbReference type="InterPro" id="IPR036249">
    <property type="entry name" value="Thioredoxin-like_sf"/>
</dbReference>
<comment type="caution">
    <text evidence="3">The sequence shown here is derived from an EMBL/GenBank/DDBJ whole genome shotgun (WGS) entry which is preliminary data.</text>
</comment>
<keyword evidence="1" id="KW-0472">Membrane</keyword>
<feature type="domain" description="Thioredoxin" evidence="2">
    <location>
        <begin position="42"/>
        <end position="174"/>
    </location>
</feature>
<accession>A0A244CS83</accession>
<keyword evidence="1" id="KW-1133">Transmembrane helix</keyword>
<evidence type="ECO:0000313" key="4">
    <source>
        <dbReference type="Proteomes" id="UP000194841"/>
    </source>
</evidence>
<dbReference type="CDD" id="cd02966">
    <property type="entry name" value="TlpA_like_family"/>
    <property type="match status" value="1"/>
</dbReference>
<dbReference type="InterPro" id="IPR050553">
    <property type="entry name" value="Thioredoxin_ResA/DsbE_sf"/>
</dbReference>
<dbReference type="PANTHER" id="PTHR42852">
    <property type="entry name" value="THIOL:DISULFIDE INTERCHANGE PROTEIN DSBE"/>
    <property type="match status" value="1"/>
</dbReference>
<name>A0A244CS83_PSEDV</name>
<dbReference type="InterPro" id="IPR000866">
    <property type="entry name" value="AhpC/TSA"/>
</dbReference>
<keyword evidence="1" id="KW-0812">Transmembrane</keyword>
<dbReference type="PROSITE" id="PS51352">
    <property type="entry name" value="THIOREDOXIN_2"/>
    <property type="match status" value="1"/>
</dbReference>
<dbReference type="Gene3D" id="3.40.30.10">
    <property type="entry name" value="Glutaredoxin"/>
    <property type="match status" value="1"/>
</dbReference>
<dbReference type="Pfam" id="PF00578">
    <property type="entry name" value="AhpC-TSA"/>
    <property type="match status" value="1"/>
</dbReference>
<keyword evidence="4" id="KW-1185">Reference proteome</keyword>
<dbReference type="InterPro" id="IPR013766">
    <property type="entry name" value="Thioredoxin_domain"/>
</dbReference>
<evidence type="ECO:0000313" key="3">
    <source>
        <dbReference type="EMBL" id="OUL58480.1"/>
    </source>
</evidence>
<dbReference type="SUPFAM" id="SSF52833">
    <property type="entry name" value="Thioredoxin-like"/>
    <property type="match status" value="1"/>
</dbReference>
<evidence type="ECO:0000259" key="2">
    <source>
        <dbReference type="PROSITE" id="PS51352"/>
    </source>
</evidence>
<protein>
    <recommendedName>
        <fullName evidence="2">Thioredoxin domain-containing protein</fullName>
    </recommendedName>
</protein>
<dbReference type="EMBL" id="MWPV01000002">
    <property type="protein sequence ID" value="OUL58480.1"/>
    <property type="molecule type" value="Genomic_DNA"/>
</dbReference>
<dbReference type="GO" id="GO:0016209">
    <property type="term" value="F:antioxidant activity"/>
    <property type="evidence" value="ECO:0007669"/>
    <property type="project" value="InterPro"/>
</dbReference>
<reference evidence="3 4" key="1">
    <citation type="submission" date="2017-02" db="EMBL/GenBank/DDBJ databases">
        <title>Pseudoalteromonas ulvae TC14 Genome.</title>
        <authorList>
            <person name="Molmeret M."/>
        </authorList>
    </citation>
    <scope>NUCLEOTIDE SEQUENCE [LARGE SCALE GENOMIC DNA]</scope>
    <source>
        <strain evidence="3">TC14</strain>
    </source>
</reference>
<gene>
    <name evidence="3" type="ORF">B1199_09130</name>
</gene>
<dbReference type="AlphaFoldDB" id="A0A244CS83"/>
<organism evidence="3 4">
    <name type="scientific">Pseudoalteromonas ulvae</name>
    <dbReference type="NCBI Taxonomy" id="107327"/>
    <lineage>
        <taxon>Bacteria</taxon>
        <taxon>Pseudomonadati</taxon>
        <taxon>Pseudomonadota</taxon>
        <taxon>Gammaproteobacteria</taxon>
        <taxon>Alteromonadales</taxon>
        <taxon>Pseudoalteromonadaceae</taxon>
        <taxon>Pseudoalteromonas</taxon>
    </lineage>
</organism>